<gene>
    <name evidence="4" type="ORF">RFI_31824</name>
</gene>
<dbReference type="OrthoDB" id="674604at2759"/>
<dbReference type="SMART" id="SM00320">
    <property type="entry name" value="WD40"/>
    <property type="match status" value="1"/>
</dbReference>
<dbReference type="SUPFAM" id="SSF50978">
    <property type="entry name" value="WD40 repeat-like"/>
    <property type="match status" value="1"/>
</dbReference>
<keyword evidence="1 3" id="KW-0853">WD repeat</keyword>
<feature type="non-terminal residue" evidence="4">
    <location>
        <position position="125"/>
    </location>
</feature>
<feature type="repeat" description="WD" evidence="3">
    <location>
        <begin position="58"/>
        <end position="101"/>
    </location>
</feature>
<dbReference type="InterPro" id="IPR015943">
    <property type="entry name" value="WD40/YVTN_repeat-like_dom_sf"/>
</dbReference>
<keyword evidence="2" id="KW-0677">Repeat</keyword>
<protein>
    <submittedName>
        <fullName evidence="4">WD-40 repeat protein</fullName>
    </submittedName>
</protein>
<name>X6LWQ7_RETFI</name>
<evidence type="ECO:0000256" key="3">
    <source>
        <dbReference type="PROSITE-ProRule" id="PRU00221"/>
    </source>
</evidence>
<dbReference type="EMBL" id="ASPP01027966">
    <property type="protein sequence ID" value="ETO05572.1"/>
    <property type="molecule type" value="Genomic_DNA"/>
</dbReference>
<dbReference type="Gene3D" id="2.130.10.10">
    <property type="entry name" value="YVTN repeat-like/Quinoprotein amine dehydrogenase"/>
    <property type="match status" value="1"/>
</dbReference>
<dbReference type="PROSITE" id="PS00678">
    <property type="entry name" value="WD_REPEATS_1"/>
    <property type="match status" value="1"/>
</dbReference>
<dbReference type="PANTHER" id="PTHR19848:SF8">
    <property type="entry name" value="F-BOX AND WD REPEAT DOMAIN CONTAINING 7"/>
    <property type="match status" value="1"/>
</dbReference>
<evidence type="ECO:0000256" key="2">
    <source>
        <dbReference type="ARBA" id="ARBA00022737"/>
    </source>
</evidence>
<proteinExistence type="predicted"/>
<sequence length="125" mass="14988">MNMQKEESQSEEQINSKKIKRYKKMTLMKKRKYIHTNFYPSSTFDLELFHSAKLLKTFTGHTNHIDSIDLFTFDGIQYLCSGSRDDLLCVWDVETTKQIQSFDGHSHHVFCVKFSNYYYRKYHLP</sequence>
<dbReference type="AlphaFoldDB" id="X6LWQ7"/>
<dbReference type="InterPro" id="IPR019775">
    <property type="entry name" value="WD40_repeat_CS"/>
</dbReference>
<dbReference type="InterPro" id="IPR036322">
    <property type="entry name" value="WD40_repeat_dom_sf"/>
</dbReference>
<organism evidence="4 5">
    <name type="scientific">Reticulomyxa filosa</name>
    <dbReference type="NCBI Taxonomy" id="46433"/>
    <lineage>
        <taxon>Eukaryota</taxon>
        <taxon>Sar</taxon>
        <taxon>Rhizaria</taxon>
        <taxon>Retaria</taxon>
        <taxon>Foraminifera</taxon>
        <taxon>Monothalamids</taxon>
        <taxon>Reticulomyxidae</taxon>
        <taxon>Reticulomyxa</taxon>
    </lineage>
</organism>
<accession>X6LWQ7</accession>
<reference evidence="4 5" key="1">
    <citation type="journal article" date="2013" name="Curr. Biol.">
        <title>The Genome of the Foraminiferan Reticulomyxa filosa.</title>
        <authorList>
            <person name="Glockner G."/>
            <person name="Hulsmann N."/>
            <person name="Schleicher M."/>
            <person name="Noegel A.A."/>
            <person name="Eichinger L."/>
            <person name="Gallinger C."/>
            <person name="Pawlowski J."/>
            <person name="Sierra R."/>
            <person name="Euteneuer U."/>
            <person name="Pillet L."/>
            <person name="Moustafa A."/>
            <person name="Platzer M."/>
            <person name="Groth M."/>
            <person name="Szafranski K."/>
            <person name="Schliwa M."/>
        </authorList>
    </citation>
    <scope>NUCLEOTIDE SEQUENCE [LARGE SCALE GENOMIC DNA]</scope>
</reference>
<keyword evidence="5" id="KW-1185">Reference proteome</keyword>
<evidence type="ECO:0000313" key="4">
    <source>
        <dbReference type="EMBL" id="ETO05572.1"/>
    </source>
</evidence>
<dbReference type="PANTHER" id="PTHR19848">
    <property type="entry name" value="WD40 REPEAT PROTEIN"/>
    <property type="match status" value="1"/>
</dbReference>
<dbReference type="InterPro" id="IPR001680">
    <property type="entry name" value="WD40_rpt"/>
</dbReference>
<dbReference type="Proteomes" id="UP000023152">
    <property type="component" value="Unassembled WGS sequence"/>
</dbReference>
<dbReference type="PROSITE" id="PS50082">
    <property type="entry name" value="WD_REPEATS_2"/>
    <property type="match status" value="1"/>
</dbReference>
<evidence type="ECO:0000256" key="1">
    <source>
        <dbReference type="ARBA" id="ARBA00022574"/>
    </source>
</evidence>
<evidence type="ECO:0000313" key="5">
    <source>
        <dbReference type="Proteomes" id="UP000023152"/>
    </source>
</evidence>
<comment type="caution">
    <text evidence="4">The sequence shown here is derived from an EMBL/GenBank/DDBJ whole genome shotgun (WGS) entry which is preliminary data.</text>
</comment>
<dbReference type="Pfam" id="PF00400">
    <property type="entry name" value="WD40"/>
    <property type="match status" value="1"/>
</dbReference>